<evidence type="ECO:0000313" key="3">
    <source>
        <dbReference type="EMBL" id="KAK7444110.1"/>
    </source>
</evidence>
<evidence type="ECO:0000256" key="1">
    <source>
        <dbReference type="SAM" id="MobiDB-lite"/>
    </source>
</evidence>
<dbReference type="InterPro" id="IPR022257">
    <property type="entry name" value="PHM7_ext"/>
</dbReference>
<feature type="compositionally biased region" description="Polar residues" evidence="1">
    <location>
        <begin position="36"/>
        <end position="45"/>
    </location>
</feature>
<keyword evidence="4" id="KW-1185">Reference proteome</keyword>
<protein>
    <submittedName>
        <fullName evidence="3">Phosphate metabolism protein 7</fullName>
    </submittedName>
</protein>
<sequence length="170" mass="19375">MIAWKHLFPLLHHVPSLHLHFHSQHPNLSEDPAKSYANSPHSRCNAQRRRQRSSYEQIIPPRPSPKRSDTSFSSFKRREKGESTMIVPPPPAPEEEEDLDDHAFDHPSTYVEQPWIWVPKDKLGLSKVIIKELQDAGVSASDEGATMDRKGVVEVTRNPPDEEWAGGHTH</sequence>
<feature type="region of interest" description="Disordered" evidence="1">
    <location>
        <begin position="136"/>
        <end position="170"/>
    </location>
</feature>
<evidence type="ECO:0000259" key="2">
    <source>
        <dbReference type="Pfam" id="PF12621"/>
    </source>
</evidence>
<name>A0ABR1IY46_9AGAR</name>
<organism evidence="3 4">
    <name type="scientific">Marasmiellus scandens</name>
    <dbReference type="NCBI Taxonomy" id="2682957"/>
    <lineage>
        <taxon>Eukaryota</taxon>
        <taxon>Fungi</taxon>
        <taxon>Dikarya</taxon>
        <taxon>Basidiomycota</taxon>
        <taxon>Agaricomycotina</taxon>
        <taxon>Agaricomycetes</taxon>
        <taxon>Agaricomycetidae</taxon>
        <taxon>Agaricales</taxon>
        <taxon>Marasmiineae</taxon>
        <taxon>Omphalotaceae</taxon>
        <taxon>Marasmiellus</taxon>
    </lineage>
</organism>
<feature type="domain" description="10TM putative phosphate transporter extracellular tail" evidence="2">
    <location>
        <begin position="92"/>
        <end position="161"/>
    </location>
</feature>
<reference evidence="3 4" key="1">
    <citation type="submission" date="2024-01" db="EMBL/GenBank/DDBJ databases">
        <title>A draft genome for the cacao thread blight pathogen Marasmiellus scandens.</title>
        <authorList>
            <person name="Baruah I.K."/>
            <person name="Leung J."/>
            <person name="Bukari Y."/>
            <person name="Amoako-Attah I."/>
            <person name="Meinhardt L.W."/>
            <person name="Bailey B.A."/>
            <person name="Cohen S.P."/>
        </authorList>
    </citation>
    <scope>NUCLEOTIDE SEQUENCE [LARGE SCALE GENOMIC DNA]</scope>
    <source>
        <strain evidence="3 4">GH-19</strain>
    </source>
</reference>
<proteinExistence type="predicted"/>
<accession>A0ABR1IY46</accession>
<gene>
    <name evidence="3" type="primary">PHM7_4</name>
    <name evidence="3" type="ORF">VKT23_015507</name>
</gene>
<dbReference type="Pfam" id="PF12621">
    <property type="entry name" value="PHM7_ext"/>
    <property type="match status" value="1"/>
</dbReference>
<dbReference type="EMBL" id="JBANRG010000052">
    <property type="protein sequence ID" value="KAK7444110.1"/>
    <property type="molecule type" value="Genomic_DNA"/>
</dbReference>
<comment type="caution">
    <text evidence="3">The sequence shown here is derived from an EMBL/GenBank/DDBJ whole genome shotgun (WGS) entry which is preliminary data.</text>
</comment>
<dbReference type="Proteomes" id="UP001498398">
    <property type="component" value="Unassembled WGS sequence"/>
</dbReference>
<evidence type="ECO:0000313" key="4">
    <source>
        <dbReference type="Proteomes" id="UP001498398"/>
    </source>
</evidence>
<feature type="region of interest" description="Disordered" evidence="1">
    <location>
        <begin position="23"/>
        <end position="105"/>
    </location>
</feature>